<dbReference type="Proteomes" id="UP000243333">
    <property type="component" value="Unassembled WGS sequence"/>
</dbReference>
<evidence type="ECO:0000256" key="7">
    <source>
        <dbReference type="ARBA" id="ARBA00023150"/>
    </source>
</evidence>
<dbReference type="InterPro" id="IPR005111">
    <property type="entry name" value="MoeA_C_domain_IV"/>
</dbReference>
<dbReference type="SUPFAM" id="SSF53218">
    <property type="entry name" value="Molybdenum cofactor biosynthesis proteins"/>
    <property type="match status" value="1"/>
</dbReference>
<evidence type="ECO:0000313" key="11">
    <source>
        <dbReference type="EMBL" id="SDF59093.1"/>
    </source>
</evidence>
<dbReference type="Pfam" id="PF03453">
    <property type="entry name" value="MoeA_N"/>
    <property type="match status" value="1"/>
</dbReference>
<evidence type="ECO:0000313" key="12">
    <source>
        <dbReference type="Proteomes" id="UP000243333"/>
    </source>
</evidence>
<dbReference type="Pfam" id="PF00994">
    <property type="entry name" value="MoCF_biosynth"/>
    <property type="match status" value="1"/>
</dbReference>
<dbReference type="EMBL" id="FNBU01000016">
    <property type="protein sequence ID" value="SDF59093.1"/>
    <property type="molecule type" value="Genomic_DNA"/>
</dbReference>
<gene>
    <name evidence="11" type="ORF">SAMN05660235_02086</name>
</gene>
<evidence type="ECO:0000256" key="4">
    <source>
        <dbReference type="ARBA" id="ARBA00013269"/>
    </source>
</evidence>
<dbReference type="PANTHER" id="PTHR10192">
    <property type="entry name" value="MOLYBDOPTERIN BIOSYNTHESIS PROTEIN"/>
    <property type="match status" value="1"/>
</dbReference>
<dbReference type="Pfam" id="PF12727">
    <property type="entry name" value="PBP_like"/>
    <property type="match status" value="1"/>
</dbReference>
<dbReference type="UniPathway" id="UPA00344"/>
<dbReference type="InterPro" id="IPR005110">
    <property type="entry name" value="MoeA_linker/N"/>
</dbReference>
<name>A0A1G7MBI1_9FIRM</name>
<dbReference type="Pfam" id="PF03454">
    <property type="entry name" value="MoeA_C"/>
    <property type="match status" value="1"/>
</dbReference>
<dbReference type="SUPFAM" id="SSF63882">
    <property type="entry name" value="MoeA N-terminal region -like"/>
    <property type="match status" value="1"/>
</dbReference>
<dbReference type="GO" id="GO:0005829">
    <property type="term" value="C:cytosol"/>
    <property type="evidence" value="ECO:0007669"/>
    <property type="project" value="TreeGrafter"/>
</dbReference>
<dbReference type="STRING" id="1123285.SAMN05660235_02086"/>
<comment type="pathway">
    <text evidence="2 9">Cofactor biosynthesis; molybdopterin biosynthesis.</text>
</comment>
<dbReference type="PANTHER" id="PTHR10192:SF16">
    <property type="entry name" value="MOLYBDOPTERIN MOLYBDENUMTRANSFERASE"/>
    <property type="match status" value="1"/>
</dbReference>
<dbReference type="NCBIfam" id="NF011068">
    <property type="entry name" value="PRK14498.1"/>
    <property type="match status" value="1"/>
</dbReference>
<dbReference type="Gene3D" id="2.170.190.11">
    <property type="entry name" value="Molybdopterin biosynthesis moea protein, domain 3"/>
    <property type="match status" value="1"/>
</dbReference>
<evidence type="ECO:0000256" key="1">
    <source>
        <dbReference type="ARBA" id="ARBA00002901"/>
    </source>
</evidence>
<comment type="similarity">
    <text evidence="3 9">Belongs to the MoeA family.</text>
</comment>
<comment type="function">
    <text evidence="1 9">Catalyzes the insertion of molybdate into adenylated molybdopterin with the concomitant release of AMP.</text>
</comment>
<sequence>MHNGKVYLDCMPRQEAEALWRKALSSAGYFARLPAEEIAVEQALGRVTDCAVYAVQSVPHYNGAAMDGIAVRAEDTFGATERQPKKLRVLPAGGPILPGTCCVVDTGDVLPPGANAVIMVEDVHFAEGYAEIAAAAAPWQHVRIIGEDIVQGEMIVPERHVIGPADIAALLAAGLERIKVTAKPRVAIIPTGTEIVASRQELAPGRILDINSPMLAAAVQVWGAQPVRRKIVNDDRAALAQAVSTSLDDCDMVITIAGTSAGTEDYTFSVMSELGQVLVHGVAIKPGKPVVLAVCRGKPVVGLPGYPVSAMLTAELFVRPVLLARQGLPMTQPKQVEAKLARQLFSTIGVEEYVRLSLGNVQGRIVAAPLARGAGLISSLTRARGLMAIPAESDGLAAGTAVTVNLCSPKSELERQVLAVGSHDLALDLLGMHLRRHGGHVLSCANVGSMGGIMAIRNNEAHLAGIHLLDEETGEYNLPFVRRLLAGRKCMVVHLARREQGLLVAPGNPKGIRSLADLMNPGIMYINRQRGSGTRMLLDYELRRLGIDAGQIQGYEKEVATHMAVAASIAGGAADAGLGIRAAAQALGLDFIPIASEQYDLILNFADDDERREKIIAVLRSDGYRREVEALGGYDASRAGTVLWVD</sequence>
<organism evidence="11 12">
    <name type="scientific">Sporolituus thermophilus DSM 23256</name>
    <dbReference type="NCBI Taxonomy" id="1123285"/>
    <lineage>
        <taxon>Bacteria</taxon>
        <taxon>Bacillati</taxon>
        <taxon>Bacillota</taxon>
        <taxon>Negativicutes</taxon>
        <taxon>Selenomonadales</taxon>
        <taxon>Sporomusaceae</taxon>
        <taxon>Sporolituus</taxon>
    </lineage>
</organism>
<dbReference type="InterPro" id="IPR036135">
    <property type="entry name" value="MoeA_linker/N_sf"/>
</dbReference>
<dbReference type="NCBIfam" id="TIGR00177">
    <property type="entry name" value="molyb_syn"/>
    <property type="match status" value="1"/>
</dbReference>
<dbReference type="OrthoDB" id="9804758at2"/>
<evidence type="ECO:0000256" key="6">
    <source>
        <dbReference type="ARBA" id="ARBA00022505"/>
    </source>
</evidence>
<dbReference type="Gene3D" id="3.40.980.10">
    <property type="entry name" value="MoaB/Mog-like domain"/>
    <property type="match status" value="1"/>
</dbReference>
<keyword evidence="6 9" id="KW-0500">Molybdenum</keyword>
<reference evidence="12" key="1">
    <citation type="submission" date="2016-10" db="EMBL/GenBank/DDBJ databases">
        <authorList>
            <person name="Varghese N."/>
            <person name="Submissions S."/>
        </authorList>
    </citation>
    <scope>NUCLEOTIDE SEQUENCE [LARGE SCALE GENOMIC DNA]</scope>
    <source>
        <strain evidence="12">DSM 23256</strain>
    </source>
</reference>
<dbReference type="RefSeq" id="WP_093690614.1">
    <property type="nucleotide sequence ID" value="NZ_FNBU01000016.1"/>
</dbReference>
<dbReference type="InterPro" id="IPR036425">
    <property type="entry name" value="MoaB/Mog-like_dom_sf"/>
</dbReference>
<keyword evidence="9" id="KW-0460">Magnesium</keyword>
<dbReference type="GO" id="GO:0006777">
    <property type="term" value="P:Mo-molybdopterin cofactor biosynthetic process"/>
    <property type="evidence" value="ECO:0007669"/>
    <property type="project" value="UniProtKB-UniRule"/>
</dbReference>
<evidence type="ECO:0000259" key="10">
    <source>
        <dbReference type="SMART" id="SM00852"/>
    </source>
</evidence>
<dbReference type="EC" id="2.10.1.1" evidence="4 9"/>
<dbReference type="InterPro" id="IPR001453">
    <property type="entry name" value="MoaB/Mog_dom"/>
</dbReference>
<keyword evidence="9" id="KW-0808">Transferase</keyword>
<dbReference type="InterPro" id="IPR036688">
    <property type="entry name" value="MoeA_C_domain_IV_sf"/>
</dbReference>
<evidence type="ECO:0000256" key="9">
    <source>
        <dbReference type="RuleBase" id="RU365090"/>
    </source>
</evidence>
<keyword evidence="7 9" id="KW-0501">Molybdenum cofactor biosynthesis</keyword>
<evidence type="ECO:0000256" key="2">
    <source>
        <dbReference type="ARBA" id="ARBA00005046"/>
    </source>
</evidence>
<dbReference type="Gene3D" id="3.40.190.10">
    <property type="entry name" value="Periplasmic binding protein-like II"/>
    <property type="match status" value="1"/>
</dbReference>
<dbReference type="AlphaFoldDB" id="A0A1G7MBI1"/>
<dbReference type="SUPFAM" id="SSF53850">
    <property type="entry name" value="Periplasmic binding protein-like II"/>
    <property type="match status" value="1"/>
</dbReference>
<dbReference type="SUPFAM" id="SSF63867">
    <property type="entry name" value="MoeA C-terminal domain-like"/>
    <property type="match status" value="1"/>
</dbReference>
<dbReference type="GO" id="GO:0061599">
    <property type="term" value="F:molybdopterin molybdotransferase activity"/>
    <property type="evidence" value="ECO:0007669"/>
    <property type="project" value="UniProtKB-UniRule"/>
</dbReference>
<protein>
    <recommendedName>
        <fullName evidence="5 9">Molybdopterin molybdenumtransferase</fullName>
        <ecNumber evidence="4 9">2.10.1.1</ecNumber>
    </recommendedName>
</protein>
<dbReference type="InterPro" id="IPR024370">
    <property type="entry name" value="PBP_domain"/>
</dbReference>
<evidence type="ECO:0000256" key="3">
    <source>
        <dbReference type="ARBA" id="ARBA00010763"/>
    </source>
</evidence>
<keyword evidence="12" id="KW-1185">Reference proteome</keyword>
<dbReference type="Gene3D" id="3.90.105.10">
    <property type="entry name" value="Molybdopterin biosynthesis moea protein, domain 2"/>
    <property type="match status" value="1"/>
</dbReference>
<dbReference type="InterPro" id="IPR038987">
    <property type="entry name" value="MoeA-like"/>
</dbReference>
<keyword evidence="9" id="KW-0479">Metal-binding</keyword>
<accession>A0A1G7MBI1</accession>
<comment type="catalytic activity">
    <reaction evidence="8">
        <text>adenylyl-molybdopterin + molybdate = Mo-molybdopterin + AMP + H(+)</text>
        <dbReference type="Rhea" id="RHEA:35047"/>
        <dbReference type="ChEBI" id="CHEBI:15378"/>
        <dbReference type="ChEBI" id="CHEBI:36264"/>
        <dbReference type="ChEBI" id="CHEBI:62727"/>
        <dbReference type="ChEBI" id="CHEBI:71302"/>
        <dbReference type="ChEBI" id="CHEBI:456215"/>
        <dbReference type="EC" id="2.10.1.1"/>
    </reaction>
</comment>
<evidence type="ECO:0000256" key="8">
    <source>
        <dbReference type="ARBA" id="ARBA00047317"/>
    </source>
</evidence>
<dbReference type="Gene3D" id="2.40.340.10">
    <property type="entry name" value="MoeA, C-terminal, domain IV"/>
    <property type="match status" value="1"/>
</dbReference>
<comment type="cofactor">
    <cofactor evidence="9">
        <name>Mg(2+)</name>
        <dbReference type="ChEBI" id="CHEBI:18420"/>
    </cofactor>
</comment>
<feature type="domain" description="MoaB/Mog" evidence="10">
    <location>
        <begin position="187"/>
        <end position="324"/>
    </location>
</feature>
<dbReference type="GO" id="GO:0046872">
    <property type="term" value="F:metal ion binding"/>
    <property type="evidence" value="ECO:0007669"/>
    <property type="project" value="UniProtKB-UniRule"/>
</dbReference>
<proteinExistence type="inferred from homology"/>
<dbReference type="SMART" id="SM00852">
    <property type="entry name" value="MoCF_biosynth"/>
    <property type="match status" value="1"/>
</dbReference>
<dbReference type="CDD" id="cd00887">
    <property type="entry name" value="MoeA"/>
    <property type="match status" value="1"/>
</dbReference>
<evidence type="ECO:0000256" key="5">
    <source>
        <dbReference type="ARBA" id="ARBA00021108"/>
    </source>
</evidence>